<dbReference type="CDD" id="cd00082">
    <property type="entry name" value="HisKA"/>
    <property type="match status" value="1"/>
</dbReference>
<dbReference type="Pfam" id="PF00512">
    <property type="entry name" value="HisKA"/>
    <property type="match status" value="1"/>
</dbReference>
<keyword evidence="4" id="KW-1003">Cell membrane</keyword>
<dbReference type="GO" id="GO:0005524">
    <property type="term" value="F:ATP binding"/>
    <property type="evidence" value="ECO:0007669"/>
    <property type="project" value="UniProtKB-KW"/>
</dbReference>
<keyword evidence="10" id="KW-0472">Membrane</keyword>
<dbReference type="GO" id="GO:0000155">
    <property type="term" value="F:phosphorelay sensor kinase activity"/>
    <property type="evidence" value="ECO:0007669"/>
    <property type="project" value="InterPro"/>
</dbReference>
<dbReference type="InterPro" id="IPR036097">
    <property type="entry name" value="HisK_dim/P_sf"/>
</dbReference>
<dbReference type="PANTHER" id="PTHR44936">
    <property type="entry name" value="SENSOR PROTEIN CREC"/>
    <property type="match status" value="1"/>
</dbReference>
<feature type="domain" description="HAMP" evidence="12">
    <location>
        <begin position="164"/>
        <end position="207"/>
    </location>
</feature>
<evidence type="ECO:0000256" key="1">
    <source>
        <dbReference type="ARBA" id="ARBA00000085"/>
    </source>
</evidence>
<dbReference type="SMART" id="SM00387">
    <property type="entry name" value="HATPase_c"/>
    <property type="match status" value="1"/>
</dbReference>
<comment type="catalytic activity">
    <reaction evidence="1">
        <text>ATP + protein L-histidine = ADP + protein N-phospho-L-histidine.</text>
        <dbReference type="EC" id="2.7.13.3"/>
    </reaction>
</comment>
<keyword evidence="5" id="KW-0597">Phosphoprotein</keyword>
<dbReference type="SMART" id="SM00388">
    <property type="entry name" value="HisKA"/>
    <property type="match status" value="1"/>
</dbReference>
<evidence type="ECO:0000256" key="2">
    <source>
        <dbReference type="ARBA" id="ARBA00004651"/>
    </source>
</evidence>
<gene>
    <name evidence="13" type="ORF">DC094_13955</name>
</gene>
<evidence type="ECO:0000256" key="6">
    <source>
        <dbReference type="ARBA" id="ARBA00022679"/>
    </source>
</evidence>
<comment type="caution">
    <text evidence="13">The sequence shown here is derived from an EMBL/GenBank/DDBJ whole genome shotgun (WGS) entry which is preliminary data.</text>
</comment>
<dbReference type="PANTHER" id="PTHR44936:SF10">
    <property type="entry name" value="SENSOR PROTEIN RSTB"/>
    <property type="match status" value="1"/>
</dbReference>
<evidence type="ECO:0000256" key="7">
    <source>
        <dbReference type="ARBA" id="ARBA00022741"/>
    </source>
</evidence>
<evidence type="ECO:0000313" key="13">
    <source>
        <dbReference type="EMBL" id="PVZ68379.1"/>
    </source>
</evidence>
<dbReference type="EC" id="2.7.13.3" evidence="3"/>
<evidence type="ECO:0000256" key="8">
    <source>
        <dbReference type="ARBA" id="ARBA00022777"/>
    </source>
</evidence>
<evidence type="ECO:0000259" key="11">
    <source>
        <dbReference type="PROSITE" id="PS50109"/>
    </source>
</evidence>
<dbReference type="PROSITE" id="PS50109">
    <property type="entry name" value="HIS_KIN"/>
    <property type="match status" value="1"/>
</dbReference>
<dbReference type="InterPro" id="IPR003594">
    <property type="entry name" value="HATPase_dom"/>
</dbReference>
<evidence type="ECO:0000259" key="12">
    <source>
        <dbReference type="PROSITE" id="PS50885"/>
    </source>
</evidence>
<dbReference type="PROSITE" id="PS50885">
    <property type="entry name" value="HAMP"/>
    <property type="match status" value="1"/>
</dbReference>
<comment type="subcellular location">
    <subcellularLocation>
        <location evidence="2">Cell membrane</location>
        <topology evidence="2">Multi-pass membrane protein</topology>
    </subcellularLocation>
</comment>
<evidence type="ECO:0000313" key="14">
    <source>
        <dbReference type="Proteomes" id="UP000244906"/>
    </source>
</evidence>
<keyword evidence="10" id="KW-0812">Transmembrane</keyword>
<dbReference type="PRINTS" id="PR00344">
    <property type="entry name" value="BCTRLSENSOR"/>
</dbReference>
<sequence length="419" mass="47894">MTRLFISLYIGFLLIVFSIFFSINLIDIYLFDDNVNQQYAEQFSAEVELIDQIIQENPSANLQALLDLVSNKNQQLITAIDKENIPPSILKALEIKKVWFDDNEFDYFRLDYKNQFYKIEINDNHPLIIKDDHSMATAMFILFLIAAMGSGIWLFSLHRKLSFLEQAANRFGSGNFTTRVSEKSRHKVGKLNLHFNQMAQQIEQLIASHKQLTNMVAHELRSPIFRLQLQVELLAESPQQQTEQRIQSLEEDLYLLQDLVDEFLQYNRLERPDQKIDLTVISLAELIQPVIQTIDSQIIKIHYSTNANSEAKITVDKNKTQRILKNLLENAQKYADNSILLSTNIINSRLIITVEDDGIGIDPSNFDKIFQPFCKLDKKSGYGLGLAICQRLLQISNGEIKAGTSSSLGGACFTISLPI</sequence>
<dbReference type="SUPFAM" id="SSF47384">
    <property type="entry name" value="Homodimeric domain of signal transducing histidine kinase"/>
    <property type="match status" value="1"/>
</dbReference>
<feature type="transmembrane region" description="Helical" evidence="10">
    <location>
        <begin position="135"/>
        <end position="155"/>
    </location>
</feature>
<dbReference type="AlphaFoldDB" id="A0A2V1GSL0"/>
<dbReference type="SUPFAM" id="SSF55874">
    <property type="entry name" value="ATPase domain of HSP90 chaperone/DNA topoisomerase II/histidine kinase"/>
    <property type="match status" value="1"/>
</dbReference>
<dbReference type="InterPro" id="IPR003661">
    <property type="entry name" value="HisK_dim/P_dom"/>
</dbReference>
<proteinExistence type="predicted"/>
<keyword evidence="9" id="KW-0067">ATP-binding</keyword>
<dbReference type="Pfam" id="PF00672">
    <property type="entry name" value="HAMP"/>
    <property type="match status" value="1"/>
</dbReference>
<keyword evidence="10" id="KW-1133">Transmembrane helix</keyword>
<dbReference type="CDD" id="cd06225">
    <property type="entry name" value="HAMP"/>
    <property type="match status" value="1"/>
</dbReference>
<dbReference type="Gene3D" id="3.30.565.10">
    <property type="entry name" value="Histidine kinase-like ATPase, C-terminal domain"/>
    <property type="match status" value="1"/>
</dbReference>
<evidence type="ECO:0000256" key="4">
    <source>
        <dbReference type="ARBA" id="ARBA00022475"/>
    </source>
</evidence>
<dbReference type="SMART" id="SM00304">
    <property type="entry name" value="HAMP"/>
    <property type="match status" value="1"/>
</dbReference>
<evidence type="ECO:0000256" key="3">
    <source>
        <dbReference type="ARBA" id="ARBA00012438"/>
    </source>
</evidence>
<name>A0A2V1GSL0_9GAMM</name>
<dbReference type="Proteomes" id="UP000244906">
    <property type="component" value="Unassembled WGS sequence"/>
</dbReference>
<keyword evidence="6" id="KW-0808">Transferase</keyword>
<organism evidence="13 14">
    <name type="scientific">Pelagibaculum spongiae</name>
    <dbReference type="NCBI Taxonomy" id="2080658"/>
    <lineage>
        <taxon>Bacteria</taxon>
        <taxon>Pseudomonadati</taxon>
        <taxon>Pseudomonadota</taxon>
        <taxon>Gammaproteobacteria</taxon>
        <taxon>Oceanospirillales</taxon>
        <taxon>Pelagibaculum</taxon>
    </lineage>
</organism>
<evidence type="ECO:0000256" key="9">
    <source>
        <dbReference type="ARBA" id="ARBA00022840"/>
    </source>
</evidence>
<dbReference type="RefSeq" id="WP_116687706.1">
    <property type="nucleotide sequence ID" value="NZ_CAWNYD010000005.1"/>
</dbReference>
<keyword evidence="7" id="KW-0547">Nucleotide-binding</keyword>
<dbReference type="InterPro" id="IPR036890">
    <property type="entry name" value="HATPase_C_sf"/>
</dbReference>
<dbReference type="Gene3D" id="1.10.287.130">
    <property type="match status" value="1"/>
</dbReference>
<dbReference type="InterPro" id="IPR005467">
    <property type="entry name" value="His_kinase_dom"/>
</dbReference>
<keyword evidence="8" id="KW-0418">Kinase</keyword>
<keyword evidence="14" id="KW-1185">Reference proteome</keyword>
<dbReference type="Pfam" id="PF02518">
    <property type="entry name" value="HATPase_c"/>
    <property type="match status" value="1"/>
</dbReference>
<evidence type="ECO:0000256" key="5">
    <source>
        <dbReference type="ARBA" id="ARBA00022553"/>
    </source>
</evidence>
<dbReference type="InterPro" id="IPR004358">
    <property type="entry name" value="Sig_transdc_His_kin-like_C"/>
</dbReference>
<protein>
    <recommendedName>
        <fullName evidence="3">histidine kinase</fullName>
        <ecNumber evidence="3">2.7.13.3</ecNumber>
    </recommendedName>
</protein>
<dbReference type="SUPFAM" id="SSF158472">
    <property type="entry name" value="HAMP domain-like"/>
    <property type="match status" value="1"/>
</dbReference>
<accession>A0A2V1GSL0</accession>
<feature type="transmembrane region" description="Helical" evidence="10">
    <location>
        <begin position="6"/>
        <end position="31"/>
    </location>
</feature>
<dbReference type="InterPro" id="IPR003660">
    <property type="entry name" value="HAMP_dom"/>
</dbReference>
<dbReference type="InterPro" id="IPR050980">
    <property type="entry name" value="2C_sensor_his_kinase"/>
</dbReference>
<dbReference type="EMBL" id="QDDL01000005">
    <property type="protein sequence ID" value="PVZ68379.1"/>
    <property type="molecule type" value="Genomic_DNA"/>
</dbReference>
<feature type="domain" description="Histidine kinase" evidence="11">
    <location>
        <begin position="215"/>
        <end position="419"/>
    </location>
</feature>
<evidence type="ECO:0000256" key="10">
    <source>
        <dbReference type="SAM" id="Phobius"/>
    </source>
</evidence>
<dbReference type="GO" id="GO:0005886">
    <property type="term" value="C:plasma membrane"/>
    <property type="evidence" value="ECO:0007669"/>
    <property type="project" value="UniProtKB-SubCell"/>
</dbReference>
<dbReference type="OrthoDB" id="9804645at2"/>
<reference evidence="13 14" key="1">
    <citation type="submission" date="2018-04" db="EMBL/GenBank/DDBJ databases">
        <title>Thalassorhabdus spongiae gen. nov., sp. nov., isolated from a marine sponge in South-West Iceland.</title>
        <authorList>
            <person name="Knobloch S."/>
            <person name="Daussin A."/>
            <person name="Johannsson R."/>
            <person name="Marteinsson V.T."/>
        </authorList>
    </citation>
    <scope>NUCLEOTIDE SEQUENCE [LARGE SCALE GENOMIC DNA]</scope>
    <source>
        <strain evidence="13 14">Hp12</strain>
    </source>
</reference>